<proteinExistence type="predicted"/>
<feature type="region of interest" description="Disordered" evidence="1">
    <location>
        <begin position="80"/>
        <end position="111"/>
    </location>
</feature>
<evidence type="ECO:0000256" key="1">
    <source>
        <dbReference type="SAM" id="MobiDB-lite"/>
    </source>
</evidence>
<reference evidence="3" key="1">
    <citation type="journal article" date="2019" name="Int. J. Syst. Evol. Microbiol.">
        <title>The Global Catalogue of Microorganisms (GCM) 10K type strain sequencing project: providing services to taxonomists for standard genome sequencing and annotation.</title>
        <authorList>
            <consortium name="The Broad Institute Genomics Platform"/>
            <consortium name="The Broad Institute Genome Sequencing Center for Infectious Disease"/>
            <person name="Wu L."/>
            <person name="Ma J."/>
        </authorList>
    </citation>
    <scope>NUCLEOTIDE SEQUENCE [LARGE SCALE GENOMIC DNA]</scope>
    <source>
        <strain evidence="3">JCM 6922</strain>
    </source>
</reference>
<evidence type="ECO:0000313" key="3">
    <source>
        <dbReference type="Proteomes" id="UP001500460"/>
    </source>
</evidence>
<comment type="caution">
    <text evidence="2">The sequence shown here is derived from an EMBL/GenBank/DDBJ whole genome shotgun (WGS) entry which is preliminary data.</text>
</comment>
<feature type="region of interest" description="Disordered" evidence="1">
    <location>
        <begin position="24"/>
        <end position="43"/>
    </location>
</feature>
<name>A0ABP5WHW5_9ACTN</name>
<keyword evidence="3" id="KW-1185">Reference proteome</keyword>
<organism evidence="2 3">
    <name type="scientific">Streptomyces glaucus</name>
    <dbReference type="NCBI Taxonomy" id="284029"/>
    <lineage>
        <taxon>Bacteria</taxon>
        <taxon>Bacillati</taxon>
        <taxon>Actinomycetota</taxon>
        <taxon>Actinomycetes</taxon>
        <taxon>Kitasatosporales</taxon>
        <taxon>Streptomycetaceae</taxon>
        <taxon>Streptomyces</taxon>
    </lineage>
</organism>
<evidence type="ECO:0000313" key="2">
    <source>
        <dbReference type="EMBL" id="GAA2426367.1"/>
    </source>
</evidence>
<accession>A0ABP5WHW5</accession>
<gene>
    <name evidence="2" type="ORF">GCM10010421_11850</name>
</gene>
<dbReference type="Proteomes" id="UP001500460">
    <property type="component" value="Unassembled WGS sequence"/>
</dbReference>
<sequence length="111" mass="11320">MKWPRSNATISSSPGPFIRRACDAADIPAASPPITTSRSAAPRARLMSMRTRYGVGVVRSRPFPRAGPLPAEPSVAVQPVSAGAAAAGSGTRGGAGRAEGRTPTRASPGPW</sequence>
<dbReference type="EMBL" id="BAAATK010000005">
    <property type="protein sequence ID" value="GAA2426367.1"/>
    <property type="molecule type" value="Genomic_DNA"/>
</dbReference>
<evidence type="ECO:0008006" key="4">
    <source>
        <dbReference type="Google" id="ProtNLM"/>
    </source>
</evidence>
<feature type="compositionally biased region" description="Low complexity" evidence="1">
    <location>
        <begin position="24"/>
        <end position="34"/>
    </location>
</feature>
<protein>
    <recommendedName>
        <fullName evidence="4">Secreted protein</fullName>
    </recommendedName>
</protein>
<feature type="compositionally biased region" description="Low complexity" evidence="1">
    <location>
        <begin position="80"/>
        <end position="89"/>
    </location>
</feature>
<feature type="compositionally biased region" description="Low complexity" evidence="1">
    <location>
        <begin position="101"/>
        <end position="111"/>
    </location>
</feature>